<keyword evidence="10" id="KW-0325">Glycoprotein</keyword>
<protein>
    <recommendedName>
        <fullName evidence="13">Glycosyl transferase CAP10 domain-containing protein</fullName>
    </recommendedName>
</protein>
<feature type="region of interest" description="Disordered" evidence="11">
    <location>
        <begin position="935"/>
        <end position="954"/>
    </location>
</feature>
<dbReference type="GO" id="GO:0051707">
    <property type="term" value="P:response to other organism"/>
    <property type="evidence" value="ECO:0007669"/>
    <property type="project" value="UniProtKB-ARBA"/>
</dbReference>
<dbReference type="GO" id="GO:0005886">
    <property type="term" value="C:plasma membrane"/>
    <property type="evidence" value="ECO:0007669"/>
    <property type="project" value="UniProtKB-SubCell"/>
</dbReference>
<accession>A0A834H5V0</accession>
<comment type="similarity">
    <text evidence="2">Belongs to the RLP family.</text>
</comment>
<dbReference type="Gene3D" id="3.80.10.10">
    <property type="entry name" value="Ribonuclease Inhibitor"/>
    <property type="match status" value="5"/>
</dbReference>
<dbReference type="GO" id="GO:0006952">
    <property type="term" value="P:defense response"/>
    <property type="evidence" value="ECO:0007669"/>
    <property type="project" value="UniProtKB-ARBA"/>
</dbReference>
<name>A0A834H5V0_RHOSS</name>
<keyword evidence="15" id="KW-1185">Reference proteome</keyword>
<dbReference type="InterPro" id="IPR003591">
    <property type="entry name" value="Leu-rich_rpt_typical-subtyp"/>
</dbReference>
<keyword evidence="9" id="KW-0472">Membrane</keyword>
<dbReference type="FunFam" id="3.80.10.10:FF:000095">
    <property type="entry name" value="LRR receptor-like serine/threonine-protein kinase GSO1"/>
    <property type="match status" value="1"/>
</dbReference>
<dbReference type="FunFam" id="3.80.10.10:FF:000041">
    <property type="entry name" value="LRR receptor-like serine/threonine-protein kinase ERECTA"/>
    <property type="match status" value="1"/>
</dbReference>
<dbReference type="PROSITE" id="PS51450">
    <property type="entry name" value="LRR"/>
    <property type="match status" value="1"/>
</dbReference>
<evidence type="ECO:0000256" key="8">
    <source>
        <dbReference type="ARBA" id="ARBA00022989"/>
    </source>
</evidence>
<dbReference type="InterPro" id="IPR006598">
    <property type="entry name" value="CAP10"/>
</dbReference>
<dbReference type="InterPro" id="IPR032675">
    <property type="entry name" value="LRR_dom_sf"/>
</dbReference>
<dbReference type="InterPro" id="IPR046956">
    <property type="entry name" value="RLP23-like"/>
</dbReference>
<dbReference type="InterPro" id="IPR013210">
    <property type="entry name" value="LRR_N_plant-typ"/>
</dbReference>
<dbReference type="FunFam" id="3.80.10.10:FF:000111">
    <property type="entry name" value="LRR receptor-like serine/threonine-protein kinase ERECTA"/>
    <property type="match status" value="1"/>
</dbReference>
<feature type="signal peptide" evidence="12">
    <location>
        <begin position="1"/>
        <end position="26"/>
    </location>
</feature>
<dbReference type="SMART" id="SM00365">
    <property type="entry name" value="LRR_SD22"/>
    <property type="match status" value="5"/>
</dbReference>
<dbReference type="Pfam" id="PF00560">
    <property type="entry name" value="LRR_1"/>
    <property type="match status" value="5"/>
</dbReference>
<evidence type="ECO:0000313" key="15">
    <source>
        <dbReference type="Proteomes" id="UP000626092"/>
    </source>
</evidence>
<dbReference type="EMBL" id="WJXA01000003">
    <property type="protein sequence ID" value="KAF7147452.1"/>
    <property type="molecule type" value="Genomic_DNA"/>
</dbReference>
<evidence type="ECO:0000256" key="9">
    <source>
        <dbReference type="ARBA" id="ARBA00023136"/>
    </source>
</evidence>
<dbReference type="Pfam" id="PF23598">
    <property type="entry name" value="LRR_14"/>
    <property type="match status" value="1"/>
</dbReference>
<keyword evidence="7" id="KW-0677">Repeat</keyword>
<dbReference type="InterPro" id="IPR001611">
    <property type="entry name" value="Leu-rich_rpt"/>
</dbReference>
<keyword evidence="4" id="KW-0433">Leucine-rich repeat</keyword>
<dbReference type="PRINTS" id="PR00019">
    <property type="entry name" value="LEURICHRPT"/>
</dbReference>
<keyword evidence="8" id="KW-1133">Transmembrane helix</keyword>
<feature type="compositionally biased region" description="Basic and acidic residues" evidence="11">
    <location>
        <begin position="935"/>
        <end position="953"/>
    </location>
</feature>
<keyword evidence="5" id="KW-0812">Transmembrane</keyword>
<evidence type="ECO:0000259" key="13">
    <source>
        <dbReference type="SMART" id="SM00672"/>
    </source>
</evidence>
<feature type="domain" description="Glycosyl transferase CAP10" evidence="13">
    <location>
        <begin position="1146"/>
        <end position="1395"/>
    </location>
</feature>
<comment type="subcellular location">
    <subcellularLocation>
        <location evidence="1">Cell membrane</location>
        <topology evidence="1">Single-pass type I membrane protein</topology>
    </subcellularLocation>
</comment>
<evidence type="ECO:0000256" key="6">
    <source>
        <dbReference type="ARBA" id="ARBA00022729"/>
    </source>
</evidence>
<reference evidence="14" key="1">
    <citation type="submission" date="2019-11" db="EMBL/GenBank/DDBJ databases">
        <authorList>
            <person name="Liu Y."/>
            <person name="Hou J."/>
            <person name="Li T.-Q."/>
            <person name="Guan C.-H."/>
            <person name="Wu X."/>
            <person name="Wu H.-Z."/>
            <person name="Ling F."/>
            <person name="Zhang R."/>
            <person name="Shi X.-G."/>
            <person name="Ren J.-P."/>
            <person name="Chen E.-F."/>
            <person name="Sun J.-M."/>
        </authorList>
    </citation>
    <scope>NUCLEOTIDE SEQUENCE</scope>
    <source>
        <strain evidence="14">Adult_tree_wgs_1</strain>
        <tissue evidence="14">Leaves</tissue>
    </source>
</reference>
<dbReference type="SMART" id="SM00672">
    <property type="entry name" value="CAP10"/>
    <property type="match status" value="1"/>
</dbReference>
<evidence type="ECO:0000256" key="2">
    <source>
        <dbReference type="ARBA" id="ARBA00009592"/>
    </source>
</evidence>
<sequence length="1476" mass="166603">MGIFSTAGLFLAVLLFNGIFLQSCLGSGSIPAVTCIEQERQALLKFKRSLTDTTRRLSSWTGEDCCSWKGIQCDGNTSHVVKLELVSLDPDAATIEANEVNPSLLELKYLEHLDLSGNNFHISIPIFLGSMTSLRYLNLSNSRFRGRVPHHLGNVSNLMVLDLNCIVKGSLTIDDFTWVSRLSSLQYLDASGMNLSQALNLNVMLNMLPSLTELRLWRCELYNTLLVSHFYLNSTASNIRKLDLSGNSFAGEFPKFIENLTALRVLDLSGNKLNSSFPLYLENLKSLEHLNLGYSSFTGGDVGLSGLLLTQCTLKSLEMTASNQFEGQMSRSYGNLSGCAMYNLEKLILSFNSFISGSLPDWLGQFKRLKYLDLSVNSFSGSIPQSLGTLLALEVLRISNNQLNGTIPVSLGQLSSLKILEIRYNQLTGTIPISLGQLSNLQILDLSYNHLEGVLTEANFANLTILEELSIDYNLLTLKVISDWMPPFQVKTLFMASCKIGTAGFPQWLRTQKKVSFLDISNASISGTLPQWLDEMPLVTLDLSHNHIGGPIQKLPPTLKYLYLSDNLIGGPIQKLPPTLKYLYLSHNHIGGPIEKLPPTLKELDLSDNFIAGPLPQNFSEMVPSLETLLLDGNLISGLIPYSLWEIPALQVLDLSKNKLSGNLPRYKGWGAPSSLLVMRLSSNNLSGILPSSIGNFTSLGFLQLNNNSFYGELPSTLRNCTSLMVLDLGENRFSGSIPTWIGDLFYLKVLRLHKNMFIDNIPSQLCQMLSLQIMDFGNNLLTGPIPRCFGSLYGLSTLDESLSYMDESVYANSYYEFTRLRILTGMDLSRNNLVGSIPKDITNLSGLRWLNLSHNNLTGKIPEKIGELKSLESLDFSQNQLSGIIPQSILGLNFLSFLNLSYNNLSGRIPTGNQPQTLPSSSFLGNSELCGDSLPRKCPGDEKSQPTGHREEHEEDDFEKVWFSLAIMSGYATGLWGFVGVLVLKKSWRHAYFQFVVMVKDKSIAGNPTPNTILTTTTTHVYPSEIPKKPLPKIQIPLNCTSGNLTRTCPANYYPKNFFHSQDDRDRPPPATCPDYFRWIHEDLRLWKKTGITRDMVQRAQKTANFRLVIVDGRAYMERYARAFQTRDVFTVWGILQLLRRYPGKIPDLDLMFDCVDWPVVKAVDYSGPNATAPPPLFRYCGDDATLDIVFPDWSFWGWAEINIKPWEGLLEELKEGNKRKRWMEREAYAYWKGNPVVAATRVDLLKCNVSDKQDWGARLYNQDWIKETREGYKQSDLASQCMHRYKIYIEGSAWSVSEKYILACNSLTLLVKPHYYDFFTRSLMPVHHYWPIREDDKCRSIKFAVEWGNSHKQKAQEIGKAASDFIQEDLKMDYVYDYMFHLLSEYAKLMRYKPTIPKRAIEICSEKLACPAIGSQKKFMMESMVKGPTDVRPCNMPTPYDALALHTLVKRKANSISQVELWEKRYWENQTKHN</sequence>
<dbReference type="OrthoDB" id="1060944at2759"/>
<dbReference type="SUPFAM" id="SSF52047">
    <property type="entry name" value="RNI-like"/>
    <property type="match status" value="3"/>
</dbReference>
<evidence type="ECO:0000313" key="14">
    <source>
        <dbReference type="EMBL" id="KAF7147452.1"/>
    </source>
</evidence>
<dbReference type="InterPro" id="IPR055414">
    <property type="entry name" value="LRR_R13L4/SHOC2-like"/>
</dbReference>
<comment type="caution">
    <text evidence="14">The sequence shown here is derived from an EMBL/GenBank/DDBJ whole genome shotgun (WGS) entry which is preliminary data.</text>
</comment>
<dbReference type="Pfam" id="PF05686">
    <property type="entry name" value="Glyco_transf_90"/>
    <property type="match status" value="1"/>
</dbReference>
<keyword evidence="3" id="KW-1003">Cell membrane</keyword>
<evidence type="ECO:0000256" key="11">
    <source>
        <dbReference type="SAM" id="MobiDB-lite"/>
    </source>
</evidence>
<organism evidence="14 15">
    <name type="scientific">Rhododendron simsii</name>
    <name type="common">Sims's rhododendron</name>
    <dbReference type="NCBI Taxonomy" id="118357"/>
    <lineage>
        <taxon>Eukaryota</taxon>
        <taxon>Viridiplantae</taxon>
        <taxon>Streptophyta</taxon>
        <taxon>Embryophyta</taxon>
        <taxon>Tracheophyta</taxon>
        <taxon>Spermatophyta</taxon>
        <taxon>Magnoliopsida</taxon>
        <taxon>eudicotyledons</taxon>
        <taxon>Gunneridae</taxon>
        <taxon>Pentapetalae</taxon>
        <taxon>asterids</taxon>
        <taxon>Ericales</taxon>
        <taxon>Ericaceae</taxon>
        <taxon>Ericoideae</taxon>
        <taxon>Rhodoreae</taxon>
        <taxon>Rhododendron</taxon>
    </lineage>
</organism>
<dbReference type="Proteomes" id="UP000626092">
    <property type="component" value="Unassembled WGS sequence"/>
</dbReference>
<feature type="chain" id="PRO_5032440078" description="Glycosyl transferase CAP10 domain-containing protein" evidence="12">
    <location>
        <begin position="27"/>
        <end position="1476"/>
    </location>
</feature>
<dbReference type="SMART" id="SM00369">
    <property type="entry name" value="LRR_TYP"/>
    <property type="match status" value="11"/>
</dbReference>
<gene>
    <name evidence="14" type="ORF">RHSIM_Rhsim03G0181200</name>
</gene>
<evidence type="ECO:0000256" key="1">
    <source>
        <dbReference type="ARBA" id="ARBA00004251"/>
    </source>
</evidence>
<dbReference type="Pfam" id="PF13855">
    <property type="entry name" value="LRR_8"/>
    <property type="match status" value="4"/>
</dbReference>
<evidence type="ECO:0000256" key="7">
    <source>
        <dbReference type="ARBA" id="ARBA00022737"/>
    </source>
</evidence>
<evidence type="ECO:0000256" key="3">
    <source>
        <dbReference type="ARBA" id="ARBA00022475"/>
    </source>
</evidence>
<dbReference type="PANTHER" id="PTHR48063:SF112">
    <property type="entry name" value="RECEPTOR LIKE PROTEIN 30-LIKE"/>
    <property type="match status" value="1"/>
</dbReference>
<dbReference type="Pfam" id="PF13516">
    <property type="entry name" value="LRR_6"/>
    <property type="match status" value="1"/>
</dbReference>
<keyword evidence="6 12" id="KW-0732">Signal</keyword>
<evidence type="ECO:0000256" key="12">
    <source>
        <dbReference type="SAM" id="SignalP"/>
    </source>
</evidence>
<evidence type="ECO:0000256" key="5">
    <source>
        <dbReference type="ARBA" id="ARBA00022692"/>
    </source>
</evidence>
<dbReference type="Pfam" id="PF08263">
    <property type="entry name" value="LRRNT_2"/>
    <property type="match status" value="1"/>
</dbReference>
<proteinExistence type="inferred from homology"/>
<evidence type="ECO:0000256" key="10">
    <source>
        <dbReference type="ARBA" id="ARBA00023180"/>
    </source>
</evidence>
<evidence type="ECO:0000256" key="4">
    <source>
        <dbReference type="ARBA" id="ARBA00022614"/>
    </source>
</evidence>
<dbReference type="PANTHER" id="PTHR48063">
    <property type="entry name" value="LRR RECEPTOR-LIKE KINASE"/>
    <property type="match status" value="1"/>
</dbReference>